<comment type="caution">
    <text evidence="10">The sequence shown here is derived from an EMBL/GenBank/DDBJ whole genome shotgun (WGS) entry which is preliminary data.</text>
</comment>
<dbReference type="EC" id="1.5.1.3" evidence="2"/>
<dbReference type="Proteomes" id="UP001648503">
    <property type="component" value="Unassembled WGS sequence"/>
</dbReference>
<evidence type="ECO:0000256" key="1">
    <source>
        <dbReference type="ARBA" id="ARBA00004903"/>
    </source>
</evidence>
<comment type="pathway">
    <text evidence="1">Cofactor biosynthesis; tetrahydrofolate biosynthesis; 5,6,7,8-tetrahydrofolate from 7,8-dihydrofolate: step 1/1.</text>
</comment>
<evidence type="ECO:0000256" key="7">
    <source>
        <dbReference type="RuleBase" id="RU004474"/>
    </source>
</evidence>
<evidence type="ECO:0000256" key="8">
    <source>
        <dbReference type="SAM" id="MobiDB-lite"/>
    </source>
</evidence>
<reference evidence="10 11" key="1">
    <citation type="submission" date="2021-02" db="EMBL/GenBank/DDBJ databases">
        <title>Variation within the Batrachochytrium salamandrivorans European outbreak.</title>
        <authorList>
            <person name="Kelly M."/>
            <person name="Pasmans F."/>
            <person name="Shea T.P."/>
            <person name="Munoz J.F."/>
            <person name="Carranza S."/>
            <person name="Cuomo C.A."/>
            <person name="Martel A."/>
        </authorList>
    </citation>
    <scope>NUCLEOTIDE SEQUENCE [LARGE SCALE GENOMIC DNA]</scope>
    <source>
        <strain evidence="10 11">AMFP18/2</strain>
    </source>
</reference>
<dbReference type="Pfam" id="PF00186">
    <property type="entry name" value="DHFR_1"/>
    <property type="match status" value="2"/>
</dbReference>
<evidence type="ECO:0000256" key="6">
    <source>
        <dbReference type="ARBA" id="ARBA00023002"/>
    </source>
</evidence>
<evidence type="ECO:0000313" key="10">
    <source>
        <dbReference type="EMBL" id="KAH6594288.1"/>
    </source>
</evidence>
<sequence>MASIGFSMIVAATPEGGIGYKGNIPWRLPNDMDHFMRITMHLGRTPGLLPYAPLPDESEGGVPEMPSKTTASQADPECRNVVIMGRKTWHSIPKKFRPLRGRINVVLTRGDESIRSAIFSEGLVDSPVHICTGFDEALNDIANMHVTTGHTFVIGGSQLYSLALAHPQCHTIFLTQVEPLCPDSNADGSESAIVNCDTFIPRIPMDSFQELIPKDILRLLGPNVDLSKQKHKKFVYQYLVYTRTPAPIL</sequence>
<name>A0ABQ8F908_9FUNG</name>
<dbReference type="PANTHER" id="PTHR48069">
    <property type="entry name" value="DIHYDROFOLATE REDUCTASE"/>
    <property type="match status" value="1"/>
</dbReference>
<proteinExistence type="inferred from homology"/>
<feature type="region of interest" description="Disordered" evidence="8">
    <location>
        <begin position="55"/>
        <end position="75"/>
    </location>
</feature>
<dbReference type="InterPro" id="IPR017925">
    <property type="entry name" value="DHFR_CS"/>
</dbReference>
<dbReference type="InterPro" id="IPR024072">
    <property type="entry name" value="DHFR-like_dom_sf"/>
</dbReference>
<gene>
    <name evidence="10" type="ORF">BASA50_006759</name>
</gene>
<dbReference type="EMBL" id="JAFCIX010000336">
    <property type="protein sequence ID" value="KAH6594288.1"/>
    <property type="molecule type" value="Genomic_DNA"/>
</dbReference>
<dbReference type="Gene3D" id="3.40.430.10">
    <property type="entry name" value="Dihydrofolate Reductase, subunit A"/>
    <property type="match status" value="1"/>
</dbReference>
<dbReference type="PROSITE" id="PS51330">
    <property type="entry name" value="DHFR_2"/>
    <property type="match status" value="1"/>
</dbReference>
<evidence type="ECO:0000256" key="5">
    <source>
        <dbReference type="ARBA" id="ARBA00022857"/>
    </source>
</evidence>
<evidence type="ECO:0000256" key="4">
    <source>
        <dbReference type="ARBA" id="ARBA00022563"/>
    </source>
</evidence>
<dbReference type="InterPro" id="IPR012259">
    <property type="entry name" value="DHFR"/>
</dbReference>
<comment type="similarity">
    <text evidence="7">Belongs to the dihydrofolate reductase family.</text>
</comment>
<dbReference type="PANTHER" id="PTHR48069:SF3">
    <property type="entry name" value="DIHYDROFOLATE REDUCTASE"/>
    <property type="match status" value="1"/>
</dbReference>
<organism evidence="10 11">
    <name type="scientific">Batrachochytrium salamandrivorans</name>
    <dbReference type="NCBI Taxonomy" id="1357716"/>
    <lineage>
        <taxon>Eukaryota</taxon>
        <taxon>Fungi</taxon>
        <taxon>Fungi incertae sedis</taxon>
        <taxon>Chytridiomycota</taxon>
        <taxon>Chytridiomycota incertae sedis</taxon>
        <taxon>Chytridiomycetes</taxon>
        <taxon>Rhizophydiales</taxon>
        <taxon>Rhizophydiales incertae sedis</taxon>
        <taxon>Batrachochytrium</taxon>
    </lineage>
</organism>
<keyword evidence="4" id="KW-0554">One-carbon metabolism</keyword>
<evidence type="ECO:0000259" key="9">
    <source>
        <dbReference type="PROSITE" id="PS51330"/>
    </source>
</evidence>
<protein>
    <recommendedName>
        <fullName evidence="3">Dihydrofolate reductase</fullName>
        <ecNumber evidence="2">1.5.1.3</ecNumber>
    </recommendedName>
</protein>
<feature type="domain" description="DHFR" evidence="9">
    <location>
        <begin position="5"/>
        <end position="243"/>
    </location>
</feature>
<keyword evidence="5" id="KW-0521">NADP</keyword>
<dbReference type="InterPro" id="IPR001796">
    <property type="entry name" value="DHFR_dom"/>
</dbReference>
<keyword evidence="6" id="KW-0560">Oxidoreductase</keyword>
<evidence type="ECO:0000256" key="3">
    <source>
        <dbReference type="ARBA" id="ARBA00018886"/>
    </source>
</evidence>
<accession>A0ABQ8F908</accession>
<dbReference type="SUPFAM" id="SSF53597">
    <property type="entry name" value="Dihydrofolate reductase-like"/>
    <property type="match status" value="1"/>
</dbReference>
<evidence type="ECO:0000256" key="2">
    <source>
        <dbReference type="ARBA" id="ARBA00012856"/>
    </source>
</evidence>
<dbReference type="PRINTS" id="PR00070">
    <property type="entry name" value="DHFR"/>
</dbReference>
<dbReference type="CDD" id="cd00209">
    <property type="entry name" value="DHFR"/>
    <property type="match status" value="1"/>
</dbReference>
<evidence type="ECO:0000313" key="11">
    <source>
        <dbReference type="Proteomes" id="UP001648503"/>
    </source>
</evidence>
<dbReference type="PROSITE" id="PS00075">
    <property type="entry name" value="DHFR_1"/>
    <property type="match status" value="1"/>
</dbReference>
<keyword evidence="11" id="KW-1185">Reference proteome</keyword>